<reference evidence="2 3" key="1">
    <citation type="submission" date="2019-04" db="EMBL/GenBank/DDBJ databases">
        <title>Whole genome sequence analysis of broad host range Salmonella enterica bacteriophages.</title>
        <authorList>
            <person name="Bhandare S.G."/>
            <person name="Colavecchio A."/>
            <person name="Emond-Rheault J.-G."/>
            <person name="Hamel J."/>
            <person name="Kukavica-Ibrulj I."/>
            <person name="Boyle B."/>
            <person name="Levesque R.C."/>
            <person name="Goodridge L."/>
        </authorList>
    </citation>
    <scope>NUCLEOTIDE SEQUENCE [LARGE SCALE GENOMIC DNA]</scope>
</reference>
<proteinExistence type="predicted"/>
<organism evidence="2 3">
    <name type="scientific">Salmonella phage vB_SenM_SB18</name>
    <dbReference type="NCBI Taxonomy" id="2698415"/>
    <lineage>
        <taxon>Viruses</taxon>
        <taxon>Duplodnaviria</taxon>
        <taxon>Heunggongvirae</taxon>
        <taxon>Uroviricota</taxon>
        <taxon>Caudoviricetes</taxon>
        <taxon>Andersonviridae</taxon>
        <taxon>Ounavirinae</taxon>
        <taxon>Kolesnikvirus</taxon>
        <taxon>Kolesnikvirus Ea214</taxon>
    </lineage>
</organism>
<dbReference type="SUPFAM" id="SSF53955">
    <property type="entry name" value="Lysozyme-like"/>
    <property type="match status" value="1"/>
</dbReference>
<dbReference type="Gene3D" id="1.10.530.10">
    <property type="match status" value="1"/>
</dbReference>
<evidence type="ECO:0000259" key="1">
    <source>
        <dbReference type="Pfam" id="PF01464"/>
    </source>
</evidence>
<dbReference type="InterPro" id="IPR023346">
    <property type="entry name" value="Lysozyme-like_dom_sf"/>
</dbReference>
<evidence type="ECO:0000313" key="3">
    <source>
        <dbReference type="Proteomes" id="UP000464465"/>
    </source>
</evidence>
<name>A0A6B9RGK1_9CAUD</name>
<sequence>MSSFNYKQARKRMLKQFILVGALCITPFGVKAVDCPEFSQGQVAVLKKAHAYGSHNMGGNWGVVLAAISYQESSAGDKVVNHKGSYGVFQNKLTTVTNRTGERPAVAKKKLIRSFDYSAEQAKNELDYWNERYYLKTGQPNNLTRVLASYNAGYNVSAGKGYAKQVKQKMKIVEHCIINKEG</sequence>
<evidence type="ECO:0000313" key="2">
    <source>
        <dbReference type="EMBL" id="QHI00550.1"/>
    </source>
</evidence>
<dbReference type="InterPro" id="IPR008258">
    <property type="entry name" value="Transglycosylase_SLT_dom_1"/>
</dbReference>
<protein>
    <recommendedName>
        <fullName evidence="1">Transglycosylase SLT domain-containing protein</fullName>
    </recommendedName>
</protein>
<feature type="domain" description="Transglycosylase SLT" evidence="1">
    <location>
        <begin position="59"/>
        <end position="156"/>
    </location>
</feature>
<dbReference type="Proteomes" id="UP000464465">
    <property type="component" value="Segment"/>
</dbReference>
<dbReference type="EMBL" id="MK759884">
    <property type="protein sequence ID" value="QHI00550.1"/>
    <property type="molecule type" value="Genomic_DNA"/>
</dbReference>
<accession>A0A6B9RGK1</accession>
<dbReference type="Pfam" id="PF01464">
    <property type="entry name" value="SLT"/>
    <property type="match status" value="1"/>
</dbReference>